<dbReference type="GO" id="GO:0016887">
    <property type="term" value="F:ATP hydrolysis activity"/>
    <property type="evidence" value="ECO:0007669"/>
    <property type="project" value="InterPro"/>
</dbReference>
<gene>
    <name evidence="5" type="ORF">HLA92_01645</name>
</gene>
<keyword evidence="1" id="KW-0813">Transport</keyword>
<keyword evidence="6" id="KW-1185">Reference proteome</keyword>
<evidence type="ECO:0000256" key="1">
    <source>
        <dbReference type="ARBA" id="ARBA00022448"/>
    </source>
</evidence>
<dbReference type="InterPro" id="IPR017871">
    <property type="entry name" value="ABC_transporter-like_CS"/>
</dbReference>
<evidence type="ECO:0000256" key="2">
    <source>
        <dbReference type="ARBA" id="ARBA00022741"/>
    </source>
</evidence>
<dbReference type="GO" id="GO:0055052">
    <property type="term" value="C:ATP-binding cassette (ABC) transporter complex, substrate-binding subunit-containing"/>
    <property type="evidence" value="ECO:0007669"/>
    <property type="project" value="TreeGrafter"/>
</dbReference>
<evidence type="ECO:0000313" key="6">
    <source>
        <dbReference type="Proteomes" id="UP000502118"/>
    </source>
</evidence>
<protein>
    <submittedName>
        <fullName evidence="5">ABC transporter ATP-binding protein</fullName>
    </submittedName>
</protein>
<feature type="domain" description="ABC transporter" evidence="4">
    <location>
        <begin position="7"/>
        <end position="299"/>
    </location>
</feature>
<organism evidence="5 6">
    <name type="scientific">Mycoplasma miroungirhinis</name>
    <dbReference type="NCBI Taxonomy" id="754516"/>
    <lineage>
        <taxon>Bacteria</taxon>
        <taxon>Bacillati</taxon>
        <taxon>Mycoplasmatota</taxon>
        <taxon>Mollicutes</taxon>
        <taxon>Mycoplasmataceae</taxon>
        <taxon>Mycoplasma</taxon>
    </lineage>
</organism>
<dbReference type="Proteomes" id="UP000502118">
    <property type="component" value="Chromosome"/>
</dbReference>
<evidence type="ECO:0000256" key="3">
    <source>
        <dbReference type="ARBA" id="ARBA00022840"/>
    </source>
</evidence>
<dbReference type="SMART" id="SM00382">
    <property type="entry name" value="AAA"/>
    <property type="match status" value="1"/>
</dbReference>
<proteinExistence type="predicted"/>
<name>A0A6M4JAW3_9MOLU</name>
<dbReference type="PANTHER" id="PTHR43875">
    <property type="entry name" value="MALTODEXTRIN IMPORT ATP-BINDING PROTEIN MSMX"/>
    <property type="match status" value="1"/>
</dbReference>
<keyword evidence="3 5" id="KW-0067">ATP-binding</keyword>
<dbReference type="InterPro" id="IPR047641">
    <property type="entry name" value="ABC_transpr_MalK/UgpC-like"/>
</dbReference>
<sequence length="392" mass="45862">MKTENLIEINDLEFKYEKKSILNINKLDILKNKITVLLGPSGSGKTTLLNLISGFLKPTKGKIEVLNNPKIYEIGYIMQEQNVYPNISVFLNVYLSAKNTPNWVKQKRLEATQKILPFLSQKQKQKVNKIINLLKNPKHHLFFKYIFFYFRLYVFCLKFKQIKTFFKILSLKEMFKEQWEVVGKKLEIFEYQKKKTGQLSGGQKQRVAFAKAIIKNCQIIILDEPFSALDAKIKENTIKWIASLQKEFNLSMIMVTHDQQDAMKLGDKIILMNDGHIVQNSSPEDLYNDPQSIFVAKFIGFPEINLIKSDENYDYYIRHNKITMQPSDEPNAEILSFKHLGDSINYTVLFNDYKINILSKYISFFVGEKIKISFDDEDVFRFSKEGNRVYKS</sequence>
<dbReference type="InterPro" id="IPR003593">
    <property type="entry name" value="AAA+_ATPase"/>
</dbReference>
<dbReference type="GO" id="GO:0005524">
    <property type="term" value="F:ATP binding"/>
    <property type="evidence" value="ECO:0007669"/>
    <property type="project" value="UniProtKB-KW"/>
</dbReference>
<keyword evidence="2" id="KW-0547">Nucleotide-binding</keyword>
<dbReference type="InterPro" id="IPR027417">
    <property type="entry name" value="P-loop_NTPase"/>
</dbReference>
<dbReference type="SUPFAM" id="SSF52540">
    <property type="entry name" value="P-loop containing nucleoside triphosphate hydrolases"/>
    <property type="match status" value="1"/>
</dbReference>
<dbReference type="PANTHER" id="PTHR43875:SF1">
    <property type="entry name" value="OSMOPROTECTIVE COMPOUNDS UPTAKE ATP-BINDING PROTEIN GGTA"/>
    <property type="match status" value="1"/>
</dbReference>
<evidence type="ECO:0000259" key="4">
    <source>
        <dbReference type="PROSITE" id="PS50893"/>
    </source>
</evidence>
<dbReference type="PROSITE" id="PS50893">
    <property type="entry name" value="ABC_TRANSPORTER_2"/>
    <property type="match status" value="1"/>
</dbReference>
<dbReference type="Gene3D" id="3.40.50.300">
    <property type="entry name" value="P-loop containing nucleotide triphosphate hydrolases"/>
    <property type="match status" value="1"/>
</dbReference>
<reference evidence="5 6" key="1">
    <citation type="submission" date="2020-05" db="EMBL/GenBank/DDBJ databases">
        <title>Novel Mycoplasma species detected in Mirounga angustirostris (northern elephant seal) from the USA.</title>
        <authorList>
            <person name="Volokhov D.V."/>
        </authorList>
    </citation>
    <scope>NUCLEOTIDE SEQUENCE [LARGE SCALE GENOMIC DNA]</scope>
    <source>
        <strain evidence="5 6">Mirounga ES2806-NAS</strain>
    </source>
</reference>
<dbReference type="KEGG" id="mmio:HLA92_01645"/>
<evidence type="ECO:0000313" key="5">
    <source>
        <dbReference type="EMBL" id="QJR44134.1"/>
    </source>
</evidence>
<dbReference type="EMBL" id="CP053097">
    <property type="protein sequence ID" value="QJR44134.1"/>
    <property type="molecule type" value="Genomic_DNA"/>
</dbReference>
<dbReference type="PROSITE" id="PS00211">
    <property type="entry name" value="ABC_TRANSPORTER_1"/>
    <property type="match status" value="1"/>
</dbReference>
<accession>A0A6M4JAW3</accession>
<dbReference type="SUPFAM" id="SSF50331">
    <property type="entry name" value="MOP-like"/>
    <property type="match status" value="1"/>
</dbReference>
<dbReference type="InterPro" id="IPR008995">
    <property type="entry name" value="Mo/tungstate-bd_C_term_dom"/>
</dbReference>
<dbReference type="InterPro" id="IPR003439">
    <property type="entry name" value="ABC_transporter-like_ATP-bd"/>
</dbReference>
<dbReference type="Pfam" id="PF00005">
    <property type="entry name" value="ABC_tran"/>
    <property type="match status" value="1"/>
</dbReference>
<dbReference type="RefSeq" id="WP_171112898.1">
    <property type="nucleotide sequence ID" value="NZ_CP053097.1"/>
</dbReference>
<dbReference type="Gene3D" id="2.40.50.100">
    <property type="match status" value="1"/>
</dbReference>
<dbReference type="AlphaFoldDB" id="A0A6M4JAW3"/>